<feature type="transmembrane region" description="Helical" evidence="1">
    <location>
        <begin position="84"/>
        <end position="105"/>
    </location>
</feature>
<dbReference type="Proteomes" id="UP000249688">
    <property type="component" value="Unassembled WGS sequence"/>
</dbReference>
<keyword evidence="1" id="KW-0472">Membrane</keyword>
<comment type="caution">
    <text evidence="3">The sequence shown here is derived from an EMBL/GenBank/DDBJ whole genome shotgun (WGS) entry which is preliminary data.</text>
</comment>
<accession>A0A2W7I609</accession>
<dbReference type="EMBL" id="QKYU01000018">
    <property type="protein sequence ID" value="PZW42311.1"/>
    <property type="molecule type" value="Genomic_DNA"/>
</dbReference>
<dbReference type="AlphaFoldDB" id="A0A2W7I609"/>
<organism evidence="3 4">
    <name type="scientific">Humitalea rosea</name>
    <dbReference type="NCBI Taxonomy" id="990373"/>
    <lineage>
        <taxon>Bacteria</taxon>
        <taxon>Pseudomonadati</taxon>
        <taxon>Pseudomonadota</taxon>
        <taxon>Alphaproteobacteria</taxon>
        <taxon>Acetobacterales</taxon>
        <taxon>Roseomonadaceae</taxon>
        <taxon>Humitalea</taxon>
    </lineage>
</organism>
<feature type="transmembrane region" description="Helical" evidence="1">
    <location>
        <begin position="155"/>
        <end position="177"/>
    </location>
</feature>
<dbReference type="InterPro" id="IPR051311">
    <property type="entry name" value="DedA_domain"/>
</dbReference>
<protein>
    <submittedName>
        <fullName evidence="3">Membrane protein DedA with SNARE-associated domain</fullName>
    </submittedName>
</protein>
<name>A0A2W7I609_9PROT</name>
<dbReference type="Pfam" id="PF09335">
    <property type="entry name" value="VTT_dom"/>
    <property type="match status" value="1"/>
</dbReference>
<keyword evidence="1" id="KW-1133">Transmembrane helix</keyword>
<feature type="transmembrane region" description="Helical" evidence="1">
    <location>
        <begin position="126"/>
        <end position="149"/>
    </location>
</feature>
<evidence type="ECO:0000256" key="1">
    <source>
        <dbReference type="SAM" id="Phobius"/>
    </source>
</evidence>
<dbReference type="InterPro" id="IPR032816">
    <property type="entry name" value="VTT_dom"/>
</dbReference>
<keyword evidence="4" id="KW-1185">Reference proteome</keyword>
<feature type="transmembrane region" description="Helical" evidence="1">
    <location>
        <begin position="44"/>
        <end position="64"/>
    </location>
</feature>
<feature type="transmembrane region" description="Helical" evidence="1">
    <location>
        <begin position="12"/>
        <end position="37"/>
    </location>
</feature>
<dbReference type="PANTHER" id="PTHR42709:SF2">
    <property type="entry name" value="INNER MEMBRANE PROTEIN YOHD"/>
    <property type="match status" value="1"/>
</dbReference>
<gene>
    <name evidence="3" type="ORF">C8P66_11897</name>
</gene>
<dbReference type="OrthoDB" id="948134at2"/>
<sequence length="194" mass="21173">MAEFWAEWGWLAYGVAALWAFFEGETFVLAAAAVGAVSGAVNPWILGGCVWFGSYAGDQTWFWLGRRYGPSVLRRFPNAEKKVVSATSLLDRYGTMFVLSFRFLYGIRNVASAACGLAGMDPARFAILNFIAAGIWAWTFVAAGWYLAVCLGPDSLGYVIAAVGLIILLGFLTRAWLARRRRRAVALAGEGPLR</sequence>
<evidence type="ECO:0000259" key="2">
    <source>
        <dbReference type="Pfam" id="PF09335"/>
    </source>
</evidence>
<feature type="domain" description="VTT" evidence="2">
    <location>
        <begin position="31"/>
        <end position="145"/>
    </location>
</feature>
<dbReference type="GO" id="GO:0005886">
    <property type="term" value="C:plasma membrane"/>
    <property type="evidence" value="ECO:0007669"/>
    <property type="project" value="TreeGrafter"/>
</dbReference>
<dbReference type="PANTHER" id="PTHR42709">
    <property type="entry name" value="ALKALINE PHOSPHATASE LIKE PROTEIN"/>
    <property type="match status" value="1"/>
</dbReference>
<reference evidence="3 4" key="1">
    <citation type="submission" date="2018-06" db="EMBL/GenBank/DDBJ databases">
        <title>Genomic Encyclopedia of Archaeal and Bacterial Type Strains, Phase II (KMG-II): from individual species to whole genera.</title>
        <authorList>
            <person name="Goeker M."/>
        </authorList>
    </citation>
    <scope>NUCLEOTIDE SEQUENCE [LARGE SCALE GENOMIC DNA]</scope>
    <source>
        <strain evidence="3 4">DSM 24525</strain>
    </source>
</reference>
<keyword evidence="1" id="KW-0812">Transmembrane</keyword>
<evidence type="ECO:0000313" key="3">
    <source>
        <dbReference type="EMBL" id="PZW42311.1"/>
    </source>
</evidence>
<evidence type="ECO:0000313" key="4">
    <source>
        <dbReference type="Proteomes" id="UP000249688"/>
    </source>
</evidence>
<proteinExistence type="predicted"/>